<evidence type="ECO:0000256" key="2">
    <source>
        <dbReference type="ARBA" id="ARBA00010617"/>
    </source>
</evidence>
<keyword evidence="5 6" id="KW-0503">Monooxygenase</keyword>
<evidence type="ECO:0000313" key="7">
    <source>
        <dbReference type="EMBL" id="KAK8045015.1"/>
    </source>
</evidence>
<dbReference type="Gene3D" id="1.10.630.10">
    <property type="entry name" value="Cytochrome P450"/>
    <property type="match status" value="1"/>
</dbReference>
<keyword evidence="6" id="KW-0560">Oxidoreductase</keyword>
<dbReference type="EMBL" id="JAQQWK010000003">
    <property type="protein sequence ID" value="KAK8045015.1"/>
    <property type="molecule type" value="Genomic_DNA"/>
</dbReference>
<organism evidence="7 8">
    <name type="scientific">Apiospora rasikravindrae</name>
    <dbReference type="NCBI Taxonomy" id="990691"/>
    <lineage>
        <taxon>Eukaryota</taxon>
        <taxon>Fungi</taxon>
        <taxon>Dikarya</taxon>
        <taxon>Ascomycota</taxon>
        <taxon>Pezizomycotina</taxon>
        <taxon>Sordariomycetes</taxon>
        <taxon>Xylariomycetidae</taxon>
        <taxon>Amphisphaeriales</taxon>
        <taxon>Apiosporaceae</taxon>
        <taxon>Apiospora</taxon>
    </lineage>
</organism>
<dbReference type="SUPFAM" id="SSF48264">
    <property type="entry name" value="Cytochrome P450"/>
    <property type="match status" value="1"/>
</dbReference>
<gene>
    <name evidence="7" type="ORF">PG993_005039</name>
</gene>
<evidence type="ECO:0000256" key="5">
    <source>
        <dbReference type="ARBA" id="ARBA00023033"/>
    </source>
</evidence>
<name>A0ABR1TEG5_9PEZI</name>
<evidence type="ECO:0000256" key="3">
    <source>
        <dbReference type="ARBA" id="ARBA00022723"/>
    </source>
</evidence>
<evidence type="ECO:0000256" key="4">
    <source>
        <dbReference type="ARBA" id="ARBA00023004"/>
    </source>
</evidence>
<dbReference type="InterPro" id="IPR036396">
    <property type="entry name" value="Cyt_P450_sf"/>
</dbReference>
<protein>
    <submittedName>
        <fullName evidence="7">Cytochrome P450</fullName>
    </submittedName>
</protein>
<comment type="cofactor">
    <cofactor evidence="1">
        <name>heme</name>
        <dbReference type="ChEBI" id="CHEBI:30413"/>
    </cofactor>
</comment>
<keyword evidence="6" id="KW-0349">Heme</keyword>
<proteinExistence type="inferred from homology"/>
<keyword evidence="8" id="KW-1185">Reference proteome</keyword>
<comment type="similarity">
    <text evidence="2 6">Belongs to the cytochrome P450 family.</text>
</comment>
<dbReference type="PANTHER" id="PTHR47582:SF1">
    <property type="entry name" value="P450, PUTATIVE (EUROFUNG)-RELATED"/>
    <property type="match status" value="1"/>
</dbReference>
<accession>A0ABR1TEG5</accession>
<dbReference type="PRINTS" id="PR00465">
    <property type="entry name" value="EP450IV"/>
</dbReference>
<dbReference type="PANTHER" id="PTHR47582">
    <property type="entry name" value="P450, PUTATIVE (EUROFUNG)-RELATED"/>
    <property type="match status" value="1"/>
</dbReference>
<dbReference type="InterPro" id="IPR017972">
    <property type="entry name" value="Cyt_P450_CS"/>
</dbReference>
<keyword evidence="4 6" id="KW-0408">Iron</keyword>
<evidence type="ECO:0000256" key="6">
    <source>
        <dbReference type="RuleBase" id="RU000461"/>
    </source>
</evidence>
<dbReference type="Pfam" id="PF00067">
    <property type="entry name" value="p450"/>
    <property type="match status" value="1"/>
</dbReference>
<evidence type="ECO:0000313" key="8">
    <source>
        <dbReference type="Proteomes" id="UP001444661"/>
    </source>
</evidence>
<dbReference type="InterPro" id="IPR053007">
    <property type="entry name" value="CYP450_monoxygenase_sec-met"/>
</dbReference>
<sequence length="517" mass="57948">MALWTYLRPASSSQEPPKVTPAVPYVGHLLGMLFYGGRYLKQLGLRQKHTPIFTLPMPGSRMYVVTDPLLAATVQRSKALSFSPIIPEVTKRVLGLDKATVAIAQMHLDPGPWQTRGFLADIQDLVAKRMKPGEDLNILSRNAVFALKLHLDKEQAYLTQQQPCKEVDLLEWVRHIVTLATASHFYGNRNPVSQDPELERAFWDFDHGVGMLLVNIWPSITAPKAYQGRERLVAALANYLEEGYWKEGASPLVQERIKTALFHGWKLREVARSELSFLFAGIVNVTTTTFWILLQIYADADLLCRVRAEIEGVMTLKWCDRETIKTGRKSSISAVEVARSSSGFECPTLSAVYQECLRLGSDNNSIRVVKEDTLLADKWFLTKGSIVQIAGGVMHADSSLWGDNVAGFHPERFLQSNNATSNEKSTAKQNGFRAFGGGKTLCPGRYFAMNQIQAFAIMVLLQFDLKPLSGDRIRVPKKNDRVLPVHILEPEEPVRARLQLRSAWDITLDVRVVFGGE</sequence>
<reference evidence="7 8" key="1">
    <citation type="submission" date="2023-01" db="EMBL/GenBank/DDBJ databases">
        <title>Analysis of 21 Apiospora genomes using comparative genomics revels a genus with tremendous synthesis potential of carbohydrate active enzymes and secondary metabolites.</title>
        <authorList>
            <person name="Sorensen T."/>
        </authorList>
    </citation>
    <scope>NUCLEOTIDE SEQUENCE [LARGE SCALE GENOMIC DNA]</scope>
    <source>
        <strain evidence="7 8">CBS 33761</strain>
    </source>
</reference>
<comment type="caution">
    <text evidence="7">The sequence shown here is derived from an EMBL/GenBank/DDBJ whole genome shotgun (WGS) entry which is preliminary data.</text>
</comment>
<evidence type="ECO:0000256" key="1">
    <source>
        <dbReference type="ARBA" id="ARBA00001971"/>
    </source>
</evidence>
<dbReference type="Proteomes" id="UP001444661">
    <property type="component" value="Unassembled WGS sequence"/>
</dbReference>
<keyword evidence="3 6" id="KW-0479">Metal-binding</keyword>
<dbReference type="CDD" id="cd11040">
    <property type="entry name" value="CYP7_CYP8-like"/>
    <property type="match status" value="1"/>
</dbReference>
<dbReference type="InterPro" id="IPR002403">
    <property type="entry name" value="Cyt_P450_E_grp-IV"/>
</dbReference>
<dbReference type="InterPro" id="IPR001128">
    <property type="entry name" value="Cyt_P450"/>
</dbReference>
<dbReference type="PROSITE" id="PS00086">
    <property type="entry name" value="CYTOCHROME_P450"/>
    <property type="match status" value="1"/>
</dbReference>